<dbReference type="SUPFAM" id="SSF52518">
    <property type="entry name" value="Thiamin diphosphate-binding fold (THDP-binding)"/>
    <property type="match status" value="2"/>
</dbReference>
<keyword evidence="5 11" id="KW-0028">Amino-acid biosynthesis</keyword>
<evidence type="ECO:0000259" key="13">
    <source>
        <dbReference type="Pfam" id="PF00205"/>
    </source>
</evidence>
<comment type="catalytic activity">
    <reaction evidence="11">
        <text>2 pyruvate + H(+) = (2S)-2-acetolactate + CO2</text>
        <dbReference type="Rhea" id="RHEA:25249"/>
        <dbReference type="ChEBI" id="CHEBI:15361"/>
        <dbReference type="ChEBI" id="CHEBI:15378"/>
        <dbReference type="ChEBI" id="CHEBI:16526"/>
        <dbReference type="ChEBI" id="CHEBI:58476"/>
        <dbReference type="EC" id="2.2.1.6"/>
    </reaction>
</comment>
<dbReference type="InterPro" id="IPR012846">
    <property type="entry name" value="Acetolactate_synth_lsu"/>
</dbReference>
<keyword evidence="9 11" id="KW-0786">Thiamine pyrophosphate</keyword>
<evidence type="ECO:0000256" key="11">
    <source>
        <dbReference type="RuleBase" id="RU003591"/>
    </source>
</evidence>
<comment type="similarity">
    <text evidence="3 11">Belongs to the TPP enzyme family.</text>
</comment>
<evidence type="ECO:0000256" key="2">
    <source>
        <dbReference type="ARBA" id="ARBA00005025"/>
    </source>
</evidence>
<evidence type="ECO:0000256" key="6">
    <source>
        <dbReference type="ARBA" id="ARBA00022679"/>
    </source>
</evidence>
<evidence type="ECO:0000256" key="9">
    <source>
        <dbReference type="ARBA" id="ARBA00023052"/>
    </source>
</evidence>
<dbReference type="EC" id="2.2.1.6" evidence="4 11"/>
<dbReference type="CDD" id="cd02015">
    <property type="entry name" value="TPP_AHAS"/>
    <property type="match status" value="1"/>
</dbReference>
<evidence type="ECO:0000256" key="5">
    <source>
        <dbReference type="ARBA" id="ARBA00022605"/>
    </source>
</evidence>
<evidence type="ECO:0000259" key="15">
    <source>
        <dbReference type="Pfam" id="PF02776"/>
    </source>
</evidence>
<feature type="domain" description="Thiamine pyrophosphate enzyme central" evidence="13">
    <location>
        <begin position="228"/>
        <end position="363"/>
    </location>
</feature>
<dbReference type="NCBIfam" id="NF005409">
    <property type="entry name" value="PRK06965.1"/>
    <property type="match status" value="1"/>
</dbReference>
<keyword evidence="17" id="KW-1185">Reference proteome</keyword>
<evidence type="ECO:0000313" key="16">
    <source>
        <dbReference type="EMBL" id="MFC4160188.1"/>
    </source>
</evidence>
<dbReference type="RefSeq" id="WP_378164736.1">
    <property type="nucleotide sequence ID" value="NZ_JBHSBU010000001.1"/>
</dbReference>
<dbReference type="Pfam" id="PF02775">
    <property type="entry name" value="TPP_enzyme_C"/>
    <property type="match status" value="1"/>
</dbReference>
<gene>
    <name evidence="16" type="ORF">ACFOW7_12590</name>
</gene>
<dbReference type="PANTHER" id="PTHR18968:SF13">
    <property type="entry name" value="ACETOLACTATE SYNTHASE CATALYTIC SUBUNIT, MITOCHONDRIAL"/>
    <property type="match status" value="1"/>
</dbReference>
<evidence type="ECO:0000256" key="4">
    <source>
        <dbReference type="ARBA" id="ARBA00013145"/>
    </source>
</evidence>
<dbReference type="PANTHER" id="PTHR18968">
    <property type="entry name" value="THIAMINE PYROPHOSPHATE ENZYMES"/>
    <property type="match status" value="1"/>
</dbReference>
<keyword evidence="6 11" id="KW-0808">Transferase</keyword>
<protein>
    <recommendedName>
        <fullName evidence="4 11">Acetolactate synthase</fullName>
        <ecNumber evidence="4 11">2.2.1.6</ecNumber>
    </recommendedName>
</protein>
<evidence type="ECO:0000256" key="12">
    <source>
        <dbReference type="SAM" id="MobiDB-lite"/>
    </source>
</evidence>
<dbReference type="Gene3D" id="3.40.50.1220">
    <property type="entry name" value="TPP-binding domain"/>
    <property type="match status" value="1"/>
</dbReference>
<feature type="domain" description="Thiamine pyrophosphate enzyme TPP-binding" evidence="14">
    <location>
        <begin position="427"/>
        <end position="575"/>
    </location>
</feature>
<organism evidence="16 17">
    <name type="scientific">Chitinimonas lacunae</name>
    <dbReference type="NCBI Taxonomy" id="1963018"/>
    <lineage>
        <taxon>Bacteria</taxon>
        <taxon>Pseudomonadati</taxon>
        <taxon>Pseudomonadota</taxon>
        <taxon>Betaproteobacteria</taxon>
        <taxon>Neisseriales</taxon>
        <taxon>Chitinibacteraceae</taxon>
        <taxon>Chitinimonas</taxon>
    </lineage>
</organism>
<comment type="cofactor">
    <cofactor evidence="11">
        <name>thiamine diphosphate</name>
        <dbReference type="ChEBI" id="CHEBI:58937"/>
    </cofactor>
    <text evidence="11">Binds 1 thiamine pyrophosphate per subunit.</text>
</comment>
<dbReference type="Proteomes" id="UP001595791">
    <property type="component" value="Unassembled WGS sequence"/>
</dbReference>
<keyword evidence="7 11" id="KW-0479">Metal-binding</keyword>
<evidence type="ECO:0000256" key="3">
    <source>
        <dbReference type="ARBA" id="ARBA00007812"/>
    </source>
</evidence>
<evidence type="ECO:0000256" key="7">
    <source>
        <dbReference type="ARBA" id="ARBA00022723"/>
    </source>
</evidence>
<evidence type="ECO:0000313" key="17">
    <source>
        <dbReference type="Proteomes" id="UP001595791"/>
    </source>
</evidence>
<dbReference type="InterPro" id="IPR012001">
    <property type="entry name" value="Thiamin_PyroP_enz_TPP-bd_dom"/>
</dbReference>
<comment type="cofactor">
    <cofactor evidence="11">
        <name>Mg(2+)</name>
        <dbReference type="ChEBI" id="CHEBI:18420"/>
    </cofactor>
    <text evidence="11">Binds 1 Mg(2+) ion per subunit.</text>
</comment>
<sequence length="621" mass="68427">MRRRCPVPPCGIWLRSGSSAARKRAAVSPPRKGYNMEISGAEIVVRCLQEEGVEFVFGYPGGAVLEIYDAIFKQDAFKHVLVRHEQGAVHAADGYSRSSQKVGVALVTSGPGATNAVTGLATAYLDSIPLVVLSGQVPTPAIGLDAFQEVDMVGITRPCVKHNILVKDVRELSAAIKKAFYIATTGRPGPVVVDIPKDVTLARTEFHYPQSVSLRSYNPPSKGHPGQIKKAVNLLLDAKRPLVYVGGGAVLSNASQQVTELVKMLGLPCTNTLMGLGAFPGTDPQCLGMLGMHGTYEANLAMQYCDVLIAVGARFDDRVVSVPSHFLSSPKKIVHIDIDPSSIAKRVKVDIPIVGNVRDVLDEMLAHLRQHGGRPNPDHLGNWWKQIEEWRGHDCLKFDMGSDIIKPQFVVQKLYEITGGDAFVTSDVGQHQMWAAQYYRFNKPRRWINSGGLGTMGFGLPAAMGAQLANPDATVACVTGEASIQMCIQELSTCKQYHIPVKIVNLNNRYLGMVRQWQEFFYGNRYSESYMDALPDFVKLAEAYGHVGMRIERPADVEPALREAMRLKERLVFMDFITDQTENVFPMVQNNRGLNQMDLPPHMRNLQQGPVAKERDYGNLS</sequence>
<evidence type="ECO:0000256" key="8">
    <source>
        <dbReference type="ARBA" id="ARBA00022842"/>
    </source>
</evidence>
<dbReference type="NCBIfam" id="TIGR00118">
    <property type="entry name" value="acolac_lg"/>
    <property type="match status" value="1"/>
</dbReference>
<name>A0ABV8MPS3_9NEIS</name>
<comment type="pathway">
    <text evidence="2 11">Amino-acid biosynthesis; L-valine biosynthesis; L-valine from pyruvate: step 1/4.</text>
</comment>
<feature type="domain" description="Thiamine pyrophosphate enzyme N-terminal TPP-binding" evidence="15">
    <location>
        <begin position="39"/>
        <end position="153"/>
    </location>
</feature>
<keyword evidence="8 11" id="KW-0460">Magnesium</keyword>
<dbReference type="InterPro" id="IPR045229">
    <property type="entry name" value="TPP_enz"/>
</dbReference>
<dbReference type="InterPro" id="IPR012000">
    <property type="entry name" value="Thiamin_PyroP_enz_cen_dom"/>
</dbReference>
<comment type="caution">
    <text evidence="16">The sequence shown here is derived from an EMBL/GenBank/DDBJ whole genome shotgun (WGS) entry which is preliminary data.</text>
</comment>
<feature type="compositionally biased region" description="Basic and acidic residues" evidence="12">
    <location>
        <begin position="612"/>
        <end position="621"/>
    </location>
</feature>
<comment type="pathway">
    <text evidence="1 11">Amino-acid biosynthesis; L-isoleucine biosynthesis; L-isoleucine from 2-oxobutanoate: step 1/4.</text>
</comment>
<dbReference type="InterPro" id="IPR029035">
    <property type="entry name" value="DHS-like_NAD/FAD-binding_dom"/>
</dbReference>
<evidence type="ECO:0000256" key="10">
    <source>
        <dbReference type="ARBA" id="ARBA00023304"/>
    </source>
</evidence>
<dbReference type="SUPFAM" id="SSF52467">
    <property type="entry name" value="DHS-like NAD/FAD-binding domain"/>
    <property type="match status" value="1"/>
</dbReference>
<feature type="region of interest" description="Disordered" evidence="12">
    <location>
        <begin position="596"/>
        <end position="621"/>
    </location>
</feature>
<dbReference type="EMBL" id="JBHSBU010000001">
    <property type="protein sequence ID" value="MFC4160188.1"/>
    <property type="molecule type" value="Genomic_DNA"/>
</dbReference>
<proteinExistence type="inferred from homology"/>
<dbReference type="Gene3D" id="3.40.50.970">
    <property type="match status" value="2"/>
</dbReference>
<accession>A0ABV8MPS3</accession>
<dbReference type="Pfam" id="PF02776">
    <property type="entry name" value="TPP_enzyme_N"/>
    <property type="match status" value="1"/>
</dbReference>
<dbReference type="InterPro" id="IPR039368">
    <property type="entry name" value="AHAS_TPP"/>
</dbReference>
<dbReference type="CDD" id="cd07035">
    <property type="entry name" value="TPP_PYR_POX_like"/>
    <property type="match status" value="1"/>
</dbReference>
<dbReference type="InterPro" id="IPR029061">
    <property type="entry name" value="THDP-binding"/>
</dbReference>
<keyword evidence="10 11" id="KW-0100">Branched-chain amino acid biosynthesis</keyword>
<dbReference type="InterPro" id="IPR011766">
    <property type="entry name" value="TPP_enzyme_TPP-bd"/>
</dbReference>
<evidence type="ECO:0000256" key="1">
    <source>
        <dbReference type="ARBA" id="ARBA00004974"/>
    </source>
</evidence>
<dbReference type="Pfam" id="PF00205">
    <property type="entry name" value="TPP_enzyme_M"/>
    <property type="match status" value="1"/>
</dbReference>
<evidence type="ECO:0000259" key="14">
    <source>
        <dbReference type="Pfam" id="PF02775"/>
    </source>
</evidence>
<reference evidence="17" key="1">
    <citation type="journal article" date="2019" name="Int. J. Syst. Evol. Microbiol.">
        <title>The Global Catalogue of Microorganisms (GCM) 10K type strain sequencing project: providing services to taxonomists for standard genome sequencing and annotation.</title>
        <authorList>
            <consortium name="The Broad Institute Genomics Platform"/>
            <consortium name="The Broad Institute Genome Sequencing Center for Infectious Disease"/>
            <person name="Wu L."/>
            <person name="Ma J."/>
        </authorList>
    </citation>
    <scope>NUCLEOTIDE SEQUENCE [LARGE SCALE GENOMIC DNA]</scope>
    <source>
        <strain evidence="17">LMG 29894</strain>
    </source>
</reference>